<sequence length="63" mass="6653">MTSRWVVWGDLQVFPGEAFSSLSVSAAETGAAEVIGARLTAIQKGRDPGSWYLVAYGTAISYG</sequence>
<accession>A0A5P2B7F9</accession>
<organism evidence="1 2">
    <name type="scientific">Streptomyces venezuelae</name>
    <dbReference type="NCBI Taxonomy" id="54571"/>
    <lineage>
        <taxon>Bacteria</taxon>
        <taxon>Bacillati</taxon>
        <taxon>Actinomycetota</taxon>
        <taxon>Actinomycetes</taxon>
        <taxon>Kitasatosporales</taxon>
        <taxon>Streptomycetaceae</taxon>
        <taxon>Streptomyces</taxon>
    </lineage>
</organism>
<name>A0A5P2B7F9_STRVZ</name>
<dbReference type="AlphaFoldDB" id="A0A5P2B7F9"/>
<dbReference type="SUPFAM" id="SSF117782">
    <property type="entry name" value="YbjQ-like"/>
    <property type="match status" value="1"/>
</dbReference>
<proteinExistence type="predicted"/>
<gene>
    <name evidence="1" type="ORF">DEJ46_38775</name>
</gene>
<protein>
    <submittedName>
        <fullName evidence="1">Uncharacterized protein</fullName>
    </submittedName>
</protein>
<dbReference type="EMBL" id="CP029194">
    <property type="protein sequence ID" value="QES24299.1"/>
    <property type="molecule type" value="Genomic_DNA"/>
</dbReference>
<reference evidence="1 2" key="1">
    <citation type="submission" date="2018-05" db="EMBL/GenBank/DDBJ databases">
        <title>Streptomyces venezuelae.</title>
        <authorList>
            <person name="Kim W."/>
            <person name="Lee N."/>
            <person name="Cho B.-K."/>
        </authorList>
    </citation>
    <scope>NUCLEOTIDE SEQUENCE [LARGE SCALE GENOMIC DNA]</scope>
    <source>
        <strain evidence="1 2">ATCC 15068</strain>
    </source>
</reference>
<evidence type="ECO:0000313" key="2">
    <source>
        <dbReference type="Proteomes" id="UP000324106"/>
    </source>
</evidence>
<evidence type="ECO:0000313" key="1">
    <source>
        <dbReference type="EMBL" id="QES24299.1"/>
    </source>
</evidence>
<dbReference type="Proteomes" id="UP000324106">
    <property type="component" value="Chromosome"/>
</dbReference>
<dbReference type="InterPro" id="IPR035439">
    <property type="entry name" value="UPF0145_dom_sf"/>
</dbReference>